<feature type="domain" description="Glycosyltransferase 2-like" evidence="1">
    <location>
        <begin position="21"/>
        <end position="146"/>
    </location>
</feature>
<evidence type="ECO:0000259" key="1">
    <source>
        <dbReference type="Pfam" id="PF00535"/>
    </source>
</evidence>
<accession>A0A1H9WZB0</accession>
<dbReference type="InterPro" id="IPR050834">
    <property type="entry name" value="Glycosyltransf_2"/>
</dbReference>
<dbReference type="PANTHER" id="PTHR43685">
    <property type="entry name" value="GLYCOSYLTRANSFERASE"/>
    <property type="match status" value="1"/>
</dbReference>
<dbReference type="STRING" id="641238.SAMN04490244_11522"/>
<dbReference type="AlphaFoldDB" id="A0A1H9WZB0"/>
<feature type="domain" description="Glycosyltransferase subfamily 4-like N-terminal" evidence="2">
    <location>
        <begin position="497"/>
        <end position="667"/>
    </location>
</feature>
<dbReference type="Gene3D" id="3.90.550.10">
    <property type="entry name" value="Spore Coat Polysaccharide Biosynthesis Protein SpsA, Chain A"/>
    <property type="match status" value="1"/>
</dbReference>
<dbReference type="InterPro" id="IPR028098">
    <property type="entry name" value="Glyco_trans_4-like_N"/>
</dbReference>
<protein>
    <submittedName>
        <fullName evidence="3">Glycosyltransferase involved in cell wall bisynthesis</fullName>
    </submittedName>
</protein>
<dbReference type="OrthoDB" id="9807414at2"/>
<keyword evidence="3" id="KW-0808">Transferase</keyword>
<dbReference type="Gene3D" id="3.40.50.2000">
    <property type="entry name" value="Glycogen Phosphorylase B"/>
    <property type="match status" value="2"/>
</dbReference>
<dbReference type="Pfam" id="PF13439">
    <property type="entry name" value="Glyco_transf_4"/>
    <property type="match status" value="1"/>
</dbReference>
<dbReference type="PANTHER" id="PTHR43685:SF2">
    <property type="entry name" value="GLYCOSYLTRANSFERASE 2-LIKE DOMAIN-CONTAINING PROTEIN"/>
    <property type="match status" value="1"/>
</dbReference>
<dbReference type="Proteomes" id="UP000198885">
    <property type="component" value="Unassembled WGS sequence"/>
</dbReference>
<name>A0A1H9WZB0_9RHOB</name>
<dbReference type="GO" id="GO:0016757">
    <property type="term" value="F:glycosyltransferase activity"/>
    <property type="evidence" value="ECO:0007669"/>
    <property type="project" value="UniProtKB-ARBA"/>
</dbReference>
<dbReference type="InterPro" id="IPR029044">
    <property type="entry name" value="Nucleotide-diphossugar_trans"/>
</dbReference>
<dbReference type="SUPFAM" id="SSF53756">
    <property type="entry name" value="UDP-Glycosyltransferase/glycogen phosphorylase"/>
    <property type="match status" value="1"/>
</dbReference>
<dbReference type="InterPro" id="IPR001173">
    <property type="entry name" value="Glyco_trans_2-like"/>
</dbReference>
<dbReference type="RefSeq" id="WP_092696112.1">
    <property type="nucleotide sequence ID" value="NZ_FOGU01000015.1"/>
</dbReference>
<evidence type="ECO:0000259" key="2">
    <source>
        <dbReference type="Pfam" id="PF13439"/>
    </source>
</evidence>
<keyword evidence="4" id="KW-1185">Reference proteome</keyword>
<proteinExistence type="predicted"/>
<organism evidence="3 4">
    <name type="scientific">Tranquillimonas rosea</name>
    <dbReference type="NCBI Taxonomy" id="641238"/>
    <lineage>
        <taxon>Bacteria</taxon>
        <taxon>Pseudomonadati</taxon>
        <taxon>Pseudomonadota</taxon>
        <taxon>Alphaproteobacteria</taxon>
        <taxon>Rhodobacterales</taxon>
        <taxon>Roseobacteraceae</taxon>
        <taxon>Tranquillimonas</taxon>
    </lineage>
</organism>
<dbReference type="CDD" id="cd03801">
    <property type="entry name" value="GT4_PimA-like"/>
    <property type="match status" value="1"/>
</dbReference>
<dbReference type="EMBL" id="FOGU01000015">
    <property type="protein sequence ID" value="SES39169.1"/>
    <property type="molecule type" value="Genomic_DNA"/>
</dbReference>
<dbReference type="Pfam" id="PF00535">
    <property type="entry name" value="Glycos_transf_2"/>
    <property type="match status" value="1"/>
</dbReference>
<reference evidence="3 4" key="1">
    <citation type="submission" date="2016-10" db="EMBL/GenBank/DDBJ databases">
        <authorList>
            <person name="de Groot N.N."/>
        </authorList>
    </citation>
    <scope>NUCLEOTIDE SEQUENCE [LARGE SCALE GENOMIC DNA]</scope>
    <source>
        <strain evidence="3 4">DSM 23042</strain>
    </source>
</reference>
<dbReference type="Pfam" id="PF13692">
    <property type="entry name" value="Glyco_trans_1_4"/>
    <property type="match status" value="1"/>
</dbReference>
<evidence type="ECO:0000313" key="3">
    <source>
        <dbReference type="EMBL" id="SES39169.1"/>
    </source>
</evidence>
<gene>
    <name evidence="3" type="ORF">SAMN04490244_11522</name>
</gene>
<dbReference type="CDD" id="cd00761">
    <property type="entry name" value="Glyco_tranf_GTA_type"/>
    <property type="match status" value="1"/>
</dbReference>
<sequence>MTETAPPTAPAETAAAPRVAVVVPIFRHSVLVGEAVESVLAQTAGFGIRIVLVNDGCPHRETDDICRDYALAHPDRVTYLRKPNGGLSDARNFGIRHVLDRLPSVEAIYMLDADNRLRPPALERAMAVLDADPDAAWIYPNIDMFGNGQQVDFSGPYSLLVHTALNVCEAGSLIRREVFEAGILFDTGFRLGFEDWDFFLSAAQAGFRGRNLPEFGFLYRKRPESMLAESEREASEIRSSLRKKHRSLFTPRRRLELEQEETPRYAILLSDRSEVLLTVDPDSAPRRMSLEEYTALYRLARNNPSRAHVPPYLVVTTSGMLEVVRRAQCLHWLFWHLEQLSETRGLAAVTVRHDPEGRYRAVQRPVEAGAQAAAGLLMLEGRILDEILEDESMDWINTIISETCAPPVALVELALPAHVDLSGLSDTAAFDFLIALRRMRAETDPTAAQPREWRKPGIPWREKAHKIVRDSFDGAPVYPRLADGARHVGFVLPLVEFGGVEKVALNMAAGLKAHGWVPHLFVVGQDDGAISREWTEVFASVNFLSDADFSAWGGDGRGSYVGTTIPDWAAKGRHNRALGLMYWLDAVVNAHGGAFAGVMGQLRGLGITTVNSLHLNDLSASGRPVGNTYLGLAYEHAFTVVAPCSYQLADWCHALGVPEDKIVPVPNAPSFAVPRARLERDQEVRLARGPETPLRVMYLGRLDRQKGIHRLEETMRQTQAEGLEVEWRIIGKAVVPEEGGAVPSATLARALEPPLETVGGLTDAFAWADAILLPSSYEGLPLTILEAMRSGVVPIATDVGAVSEVVRPGRNGVLLPLETAVPAAMAALRELSGDRGRLAELSRQAYADLRDRDWTAATEALNARLTTTRMAAKSQTS</sequence>
<evidence type="ECO:0000313" key="4">
    <source>
        <dbReference type="Proteomes" id="UP000198885"/>
    </source>
</evidence>
<dbReference type="SUPFAM" id="SSF53448">
    <property type="entry name" value="Nucleotide-diphospho-sugar transferases"/>
    <property type="match status" value="1"/>
</dbReference>